<sequence length="55" mass="5911">MWVQGSKQLNAIVAKNGNTDGIRTNGTRSIGTQCCFAYADSRHPVNLSTRTVGTL</sequence>
<dbReference type="EMBL" id="JAIWYP010000003">
    <property type="protein sequence ID" value="KAH3853430.1"/>
    <property type="molecule type" value="Genomic_DNA"/>
</dbReference>
<keyword evidence="2" id="KW-1185">Reference proteome</keyword>
<organism evidence="1 2">
    <name type="scientific">Dreissena polymorpha</name>
    <name type="common">Zebra mussel</name>
    <name type="synonym">Mytilus polymorpha</name>
    <dbReference type="NCBI Taxonomy" id="45954"/>
    <lineage>
        <taxon>Eukaryota</taxon>
        <taxon>Metazoa</taxon>
        <taxon>Spiralia</taxon>
        <taxon>Lophotrochozoa</taxon>
        <taxon>Mollusca</taxon>
        <taxon>Bivalvia</taxon>
        <taxon>Autobranchia</taxon>
        <taxon>Heteroconchia</taxon>
        <taxon>Euheterodonta</taxon>
        <taxon>Imparidentia</taxon>
        <taxon>Neoheterodontei</taxon>
        <taxon>Myida</taxon>
        <taxon>Dreissenoidea</taxon>
        <taxon>Dreissenidae</taxon>
        <taxon>Dreissena</taxon>
    </lineage>
</organism>
<dbReference type="AlphaFoldDB" id="A0A9D4L7G3"/>
<evidence type="ECO:0000313" key="1">
    <source>
        <dbReference type="EMBL" id="KAH3853430.1"/>
    </source>
</evidence>
<gene>
    <name evidence="1" type="ORF">DPMN_095953</name>
</gene>
<reference evidence="1" key="2">
    <citation type="submission" date="2020-11" db="EMBL/GenBank/DDBJ databases">
        <authorList>
            <person name="McCartney M.A."/>
            <person name="Auch B."/>
            <person name="Kono T."/>
            <person name="Mallez S."/>
            <person name="Becker A."/>
            <person name="Gohl D.M."/>
            <person name="Silverstein K.A.T."/>
            <person name="Koren S."/>
            <person name="Bechman K.B."/>
            <person name="Herman A."/>
            <person name="Abrahante J.E."/>
            <person name="Garbe J."/>
        </authorList>
    </citation>
    <scope>NUCLEOTIDE SEQUENCE</scope>
    <source>
        <strain evidence="1">Duluth1</strain>
        <tissue evidence="1">Whole animal</tissue>
    </source>
</reference>
<reference evidence="1" key="1">
    <citation type="journal article" date="2019" name="bioRxiv">
        <title>The Genome of the Zebra Mussel, Dreissena polymorpha: A Resource for Invasive Species Research.</title>
        <authorList>
            <person name="McCartney M.A."/>
            <person name="Auch B."/>
            <person name="Kono T."/>
            <person name="Mallez S."/>
            <person name="Zhang Y."/>
            <person name="Obille A."/>
            <person name="Becker A."/>
            <person name="Abrahante J.E."/>
            <person name="Garbe J."/>
            <person name="Badalamenti J.P."/>
            <person name="Herman A."/>
            <person name="Mangelson H."/>
            <person name="Liachko I."/>
            <person name="Sullivan S."/>
            <person name="Sone E.D."/>
            <person name="Koren S."/>
            <person name="Silverstein K.A.T."/>
            <person name="Beckman K.B."/>
            <person name="Gohl D.M."/>
        </authorList>
    </citation>
    <scope>NUCLEOTIDE SEQUENCE</scope>
    <source>
        <strain evidence="1">Duluth1</strain>
        <tissue evidence="1">Whole animal</tissue>
    </source>
</reference>
<dbReference type="Proteomes" id="UP000828390">
    <property type="component" value="Unassembled WGS sequence"/>
</dbReference>
<accession>A0A9D4L7G3</accession>
<proteinExistence type="predicted"/>
<comment type="caution">
    <text evidence="1">The sequence shown here is derived from an EMBL/GenBank/DDBJ whole genome shotgun (WGS) entry which is preliminary data.</text>
</comment>
<evidence type="ECO:0000313" key="2">
    <source>
        <dbReference type="Proteomes" id="UP000828390"/>
    </source>
</evidence>
<protein>
    <submittedName>
        <fullName evidence="1">Uncharacterized protein</fullName>
    </submittedName>
</protein>
<name>A0A9D4L7G3_DREPO</name>